<evidence type="ECO:0008006" key="4">
    <source>
        <dbReference type="Google" id="ProtNLM"/>
    </source>
</evidence>
<feature type="region of interest" description="Disordered" evidence="1">
    <location>
        <begin position="1"/>
        <end position="488"/>
    </location>
</feature>
<name>A0A1V6PM99_PENDC</name>
<feature type="compositionally biased region" description="Polar residues" evidence="1">
    <location>
        <begin position="63"/>
        <end position="72"/>
    </location>
</feature>
<feature type="compositionally biased region" description="Polar residues" evidence="1">
    <location>
        <begin position="32"/>
        <end position="43"/>
    </location>
</feature>
<dbReference type="Proteomes" id="UP000191522">
    <property type="component" value="Unassembled WGS sequence"/>
</dbReference>
<evidence type="ECO:0000313" key="3">
    <source>
        <dbReference type="Proteomes" id="UP000191522"/>
    </source>
</evidence>
<dbReference type="PANTHER" id="PTHR39606">
    <property type="entry name" value="SURFACE PROTEIN, PUTATIVE-RELATED"/>
    <property type="match status" value="1"/>
</dbReference>
<dbReference type="STRING" id="69771.A0A1V6PM99"/>
<organism evidence="2 3">
    <name type="scientific">Penicillium decumbens</name>
    <dbReference type="NCBI Taxonomy" id="69771"/>
    <lineage>
        <taxon>Eukaryota</taxon>
        <taxon>Fungi</taxon>
        <taxon>Dikarya</taxon>
        <taxon>Ascomycota</taxon>
        <taxon>Pezizomycotina</taxon>
        <taxon>Eurotiomycetes</taxon>
        <taxon>Eurotiomycetidae</taxon>
        <taxon>Eurotiales</taxon>
        <taxon>Aspergillaceae</taxon>
        <taxon>Penicillium</taxon>
    </lineage>
</organism>
<reference evidence="3" key="1">
    <citation type="journal article" date="2017" name="Nat. Microbiol.">
        <title>Global analysis of biosynthetic gene clusters reveals vast potential of secondary metabolite production in Penicillium species.</title>
        <authorList>
            <person name="Nielsen J.C."/>
            <person name="Grijseels S."/>
            <person name="Prigent S."/>
            <person name="Ji B."/>
            <person name="Dainat J."/>
            <person name="Nielsen K.F."/>
            <person name="Frisvad J.C."/>
            <person name="Workman M."/>
            <person name="Nielsen J."/>
        </authorList>
    </citation>
    <scope>NUCLEOTIDE SEQUENCE [LARGE SCALE GENOMIC DNA]</scope>
    <source>
        <strain evidence="3">IBT 11843</strain>
    </source>
</reference>
<gene>
    <name evidence="2" type="ORF">PENDEC_c002G03453</name>
</gene>
<accession>A0A1V6PM99</accession>
<feature type="compositionally biased region" description="Polar residues" evidence="1">
    <location>
        <begin position="167"/>
        <end position="183"/>
    </location>
</feature>
<dbReference type="AlphaFoldDB" id="A0A1V6PM99"/>
<feature type="compositionally biased region" description="Polar residues" evidence="1">
    <location>
        <begin position="436"/>
        <end position="449"/>
    </location>
</feature>
<feature type="compositionally biased region" description="Polar residues" evidence="1">
    <location>
        <begin position="272"/>
        <end position="282"/>
    </location>
</feature>
<feature type="compositionally biased region" description="Polar residues" evidence="1">
    <location>
        <begin position="247"/>
        <end position="263"/>
    </location>
</feature>
<dbReference type="EMBL" id="MDYL01000002">
    <property type="protein sequence ID" value="OQD77867.1"/>
    <property type="molecule type" value="Genomic_DNA"/>
</dbReference>
<dbReference type="PANTHER" id="PTHR39606:SF1">
    <property type="entry name" value="CELL SURFACE PROTEIN"/>
    <property type="match status" value="1"/>
</dbReference>
<evidence type="ECO:0000256" key="1">
    <source>
        <dbReference type="SAM" id="MobiDB-lite"/>
    </source>
</evidence>
<proteinExistence type="predicted"/>
<feature type="compositionally biased region" description="Gly residues" evidence="1">
    <location>
        <begin position="145"/>
        <end position="156"/>
    </location>
</feature>
<dbReference type="OrthoDB" id="2590867at2759"/>
<comment type="caution">
    <text evidence="2">The sequence shown here is derived from an EMBL/GenBank/DDBJ whole genome shotgun (WGS) entry which is preliminary data.</text>
</comment>
<feature type="compositionally biased region" description="Gly residues" evidence="1">
    <location>
        <begin position="83"/>
        <end position="99"/>
    </location>
</feature>
<protein>
    <recommendedName>
        <fullName evidence="4">Cell surface protein</fullName>
    </recommendedName>
</protein>
<feature type="compositionally biased region" description="Gly residues" evidence="1">
    <location>
        <begin position="212"/>
        <end position="236"/>
    </location>
</feature>
<feature type="compositionally biased region" description="Polar residues" evidence="1">
    <location>
        <begin position="192"/>
        <end position="206"/>
    </location>
</feature>
<sequence>MSNVINKVKDAVTHHGNTSHGTEHHQTGTTHNPNAYDSNTSNHGPHDSNIANTGDPRVDSDRSAYNTNSAGHSTAKRANAGATGTGSTGGGMHGGGLPGGDITSASHNVPTTSHSTAQPVSTGYSTAQPVSTGAGSTDGSMHGSGLPGGDTTGSGLTGASHNVYDSGRSSNYGPHDSNVTNTVDPRVDSDRSAYNTNPTGYSTTKRANAGTTGTGSTGSGVHGSGLPGGDTTGSGLTGASHNVYDSGRSSNYGPHDSNVTNTVDPRVDSDRSAYNTNPTGHSTAKRANAGTTGTGSTGGGMHGGGLPGGDITGSGLTGASHNVYDTSRSSNYGPHDRNVANTVDPRVDSDRSSHAAYNTPGQQGTTGGVSHHSYATGPASSTAGPHHSNLANKADPRVDSNLSKQKTHSSIGNANAMHTSGGSDNTTTKSFERAQETSGAAGSSYNQQGTVGGHQGTAGPHQSNIANKVDPRVDSDLGNSATIGNQRV</sequence>
<feature type="compositionally biased region" description="Gly residues" evidence="1">
    <location>
        <begin position="292"/>
        <end position="316"/>
    </location>
</feature>
<feature type="compositionally biased region" description="Polar residues" evidence="1">
    <location>
        <begin position="477"/>
        <end position="488"/>
    </location>
</feature>
<feature type="compositionally biased region" description="Polar residues" evidence="1">
    <location>
        <begin position="400"/>
        <end position="429"/>
    </location>
</feature>
<keyword evidence="3" id="KW-1185">Reference proteome</keyword>
<dbReference type="OMA" id="DSHMANK"/>
<feature type="compositionally biased region" description="Polar residues" evidence="1">
    <location>
        <begin position="103"/>
        <end position="139"/>
    </location>
</feature>
<feature type="compositionally biased region" description="Polar residues" evidence="1">
    <location>
        <begin position="317"/>
        <end position="332"/>
    </location>
</feature>
<evidence type="ECO:0000313" key="2">
    <source>
        <dbReference type="EMBL" id="OQD77867.1"/>
    </source>
</evidence>